<dbReference type="EMBL" id="DS028163">
    <property type="protein sequence ID" value="EEY65243.1"/>
    <property type="molecule type" value="Genomic_DNA"/>
</dbReference>
<dbReference type="GO" id="GO:0052040">
    <property type="term" value="P:symbiont-mediated perturbation of host programmed cell death"/>
    <property type="evidence" value="ECO:0007669"/>
    <property type="project" value="UniProtKB-UniRule"/>
</dbReference>
<dbReference type="Pfam" id="PF00964">
    <property type="entry name" value="Elicitin"/>
    <property type="match status" value="1"/>
</dbReference>
<evidence type="ECO:0000256" key="5">
    <source>
        <dbReference type="ARBA" id="ARBA00023157"/>
    </source>
</evidence>
<organism evidence="7 8">
    <name type="scientific">Phytophthora infestans (strain T30-4)</name>
    <name type="common">Potato late blight agent</name>
    <dbReference type="NCBI Taxonomy" id="403677"/>
    <lineage>
        <taxon>Eukaryota</taxon>
        <taxon>Sar</taxon>
        <taxon>Stramenopiles</taxon>
        <taxon>Oomycota</taxon>
        <taxon>Peronosporomycetes</taxon>
        <taxon>Peronosporales</taxon>
        <taxon>Peronosporaceae</taxon>
        <taxon>Phytophthora</taxon>
    </lineage>
</organism>
<evidence type="ECO:0000256" key="3">
    <source>
        <dbReference type="ARBA" id="ARBA00022525"/>
    </source>
</evidence>
<dbReference type="VEuPathDB" id="FungiDB:PITG_23096"/>
<evidence type="ECO:0000313" key="8">
    <source>
        <dbReference type="Proteomes" id="UP000006643"/>
    </source>
</evidence>
<dbReference type="RefSeq" id="XP_002897307.1">
    <property type="nucleotide sequence ID" value="XM_002897261.1"/>
</dbReference>
<protein>
    <recommendedName>
        <fullName evidence="6">Elicitin</fullName>
    </recommendedName>
</protein>
<dbReference type="Gene3D" id="1.10.239.10">
    <property type="entry name" value="Elicitin domain"/>
    <property type="match status" value="1"/>
</dbReference>
<dbReference type="InterPro" id="IPR002200">
    <property type="entry name" value="Elicitin"/>
</dbReference>
<proteinExistence type="inferred from homology"/>
<keyword evidence="8" id="KW-1185">Reference proteome</keyword>
<keyword evidence="3 6" id="KW-0964">Secreted</keyword>
<dbReference type="AlphaFoldDB" id="D0NUB0"/>
<dbReference type="Proteomes" id="UP000006643">
    <property type="component" value="Unassembled WGS sequence"/>
</dbReference>
<sequence length="94" mass="9811">PAPTTAIASRTSAQLRYLLTSSYTAQCAGDTGYSFTAPTSPTEATVAAMCASESCVNLFAYVASMVTTDCRVPVGGKILLLSDLVDYVVTQPHL</sequence>
<gene>
    <name evidence="7" type="ORF">PITG_23096</name>
</gene>
<dbReference type="HOGENOM" id="CLU_185753_0_0_1"/>
<evidence type="ECO:0000256" key="1">
    <source>
        <dbReference type="ARBA" id="ARBA00004613"/>
    </source>
</evidence>
<evidence type="ECO:0000313" key="7">
    <source>
        <dbReference type="EMBL" id="EEY65243.1"/>
    </source>
</evidence>
<dbReference type="GO" id="GO:0005576">
    <property type="term" value="C:extracellular region"/>
    <property type="evidence" value="ECO:0007669"/>
    <property type="project" value="UniProtKB-SubCell"/>
</dbReference>
<comment type="subcellular location">
    <subcellularLocation>
        <location evidence="1 6">Secreted</location>
    </subcellularLocation>
</comment>
<keyword evidence="4 6" id="KW-0928">Hypersensitive response elicitation</keyword>
<dbReference type="InParanoid" id="D0NUB0"/>
<reference evidence="8" key="1">
    <citation type="journal article" date="2009" name="Nature">
        <title>Genome sequence and analysis of the Irish potato famine pathogen Phytophthora infestans.</title>
        <authorList>
            <consortium name="The Broad Institute Genome Sequencing Platform"/>
            <person name="Haas B.J."/>
            <person name="Kamoun S."/>
            <person name="Zody M.C."/>
            <person name="Jiang R.H."/>
            <person name="Handsaker R.E."/>
            <person name="Cano L.M."/>
            <person name="Grabherr M."/>
            <person name="Kodira C.D."/>
            <person name="Raffaele S."/>
            <person name="Torto-Alalibo T."/>
            <person name="Bozkurt T.O."/>
            <person name="Ah-Fong A.M."/>
            <person name="Alvarado L."/>
            <person name="Anderson V.L."/>
            <person name="Armstrong M.R."/>
            <person name="Avrova A."/>
            <person name="Baxter L."/>
            <person name="Beynon J."/>
            <person name="Boevink P.C."/>
            <person name="Bollmann S.R."/>
            <person name="Bos J.I."/>
            <person name="Bulone V."/>
            <person name="Cai G."/>
            <person name="Cakir C."/>
            <person name="Carrington J.C."/>
            <person name="Chawner M."/>
            <person name="Conti L."/>
            <person name="Costanzo S."/>
            <person name="Ewan R."/>
            <person name="Fahlgren N."/>
            <person name="Fischbach M.A."/>
            <person name="Fugelstad J."/>
            <person name="Gilroy E.M."/>
            <person name="Gnerre S."/>
            <person name="Green P.J."/>
            <person name="Grenville-Briggs L.J."/>
            <person name="Griffith J."/>
            <person name="Grunwald N.J."/>
            <person name="Horn K."/>
            <person name="Horner N.R."/>
            <person name="Hu C.H."/>
            <person name="Huitema E."/>
            <person name="Jeong D.H."/>
            <person name="Jones A.M."/>
            <person name="Jones J.D."/>
            <person name="Jones R.W."/>
            <person name="Karlsson E.K."/>
            <person name="Kunjeti S.G."/>
            <person name="Lamour K."/>
            <person name="Liu Z."/>
            <person name="Ma L."/>
            <person name="Maclean D."/>
            <person name="Chibucos M.C."/>
            <person name="McDonald H."/>
            <person name="McWalters J."/>
            <person name="Meijer H.J."/>
            <person name="Morgan W."/>
            <person name="Morris P.F."/>
            <person name="Munro C.A."/>
            <person name="O'Neill K."/>
            <person name="Ospina-Giraldo M."/>
            <person name="Pinzon A."/>
            <person name="Pritchard L."/>
            <person name="Ramsahoye B."/>
            <person name="Ren Q."/>
            <person name="Restrepo S."/>
            <person name="Roy S."/>
            <person name="Sadanandom A."/>
            <person name="Savidor A."/>
            <person name="Schornack S."/>
            <person name="Schwartz D.C."/>
            <person name="Schumann U.D."/>
            <person name="Schwessinger B."/>
            <person name="Seyer L."/>
            <person name="Sharpe T."/>
            <person name="Silvar C."/>
            <person name="Song J."/>
            <person name="Studholme D.J."/>
            <person name="Sykes S."/>
            <person name="Thines M."/>
            <person name="van de Vondervoort P.J."/>
            <person name="Phuntumart V."/>
            <person name="Wawra S."/>
            <person name="Weide R."/>
            <person name="Win J."/>
            <person name="Young C."/>
            <person name="Zhou S."/>
            <person name="Fry W."/>
            <person name="Meyers B.C."/>
            <person name="van West P."/>
            <person name="Ristaino J."/>
            <person name="Govers F."/>
            <person name="Birch P.R."/>
            <person name="Whisson S.C."/>
            <person name="Judelson H.S."/>
            <person name="Nusbaum C."/>
        </authorList>
    </citation>
    <scope>NUCLEOTIDE SEQUENCE [LARGE SCALE GENOMIC DNA]</scope>
    <source>
        <strain evidence="8">T30-4</strain>
    </source>
</reference>
<comment type="similarity">
    <text evidence="2 6">Belongs to the elicitin family.</text>
</comment>
<evidence type="ECO:0000256" key="4">
    <source>
        <dbReference type="ARBA" id="ARBA00022978"/>
    </source>
</evidence>
<dbReference type="SMART" id="SM01187">
    <property type="entry name" value="Elicitin"/>
    <property type="match status" value="1"/>
</dbReference>
<dbReference type="KEGG" id="pif:PITG_23096"/>
<dbReference type="GeneID" id="9469433"/>
<dbReference type="InterPro" id="IPR036470">
    <property type="entry name" value="Elicitin_sf"/>
</dbReference>
<dbReference type="SUPFAM" id="SSF48647">
    <property type="entry name" value="Fungal elicitin"/>
    <property type="match status" value="1"/>
</dbReference>
<name>D0NUB0_PHYIT</name>
<comment type="function">
    <text evidence="6">Induces local and distal defense responses (incompatible hypersensitive reaction) in plants from the solanaceae and cruciferae families. Elicits leaf necrosis and causes the accumulation of pathogenesis-related proteins. Might interact with the lipidic molecules of the plasma membrane.</text>
</comment>
<keyword evidence="5 6" id="KW-1015">Disulfide bond</keyword>
<evidence type="ECO:0000256" key="6">
    <source>
        <dbReference type="RuleBase" id="RU368111"/>
    </source>
</evidence>
<feature type="non-terminal residue" evidence="7">
    <location>
        <position position="94"/>
    </location>
</feature>
<accession>D0NUB0</accession>
<feature type="non-terminal residue" evidence="7">
    <location>
        <position position="1"/>
    </location>
</feature>
<dbReference type="OrthoDB" id="127657at2759"/>
<evidence type="ECO:0000256" key="2">
    <source>
        <dbReference type="ARBA" id="ARBA00009544"/>
    </source>
</evidence>